<protein>
    <submittedName>
        <fullName evidence="3">Uncharacterized protein</fullName>
    </submittedName>
</protein>
<feature type="compositionally biased region" description="Polar residues" evidence="1">
    <location>
        <begin position="553"/>
        <end position="562"/>
    </location>
</feature>
<evidence type="ECO:0000256" key="2">
    <source>
        <dbReference type="SAM" id="Phobius"/>
    </source>
</evidence>
<feature type="transmembrane region" description="Helical" evidence="2">
    <location>
        <begin position="510"/>
        <end position="532"/>
    </location>
</feature>
<feature type="transmembrane region" description="Helical" evidence="2">
    <location>
        <begin position="172"/>
        <end position="190"/>
    </location>
</feature>
<organism evidence="3 4">
    <name type="scientific">Thalassiosira oceanica</name>
    <name type="common">Marine diatom</name>
    <dbReference type="NCBI Taxonomy" id="159749"/>
    <lineage>
        <taxon>Eukaryota</taxon>
        <taxon>Sar</taxon>
        <taxon>Stramenopiles</taxon>
        <taxon>Ochrophyta</taxon>
        <taxon>Bacillariophyta</taxon>
        <taxon>Coscinodiscophyceae</taxon>
        <taxon>Thalassiosirophycidae</taxon>
        <taxon>Thalassiosirales</taxon>
        <taxon>Thalassiosiraceae</taxon>
        <taxon>Thalassiosira</taxon>
    </lineage>
</organism>
<evidence type="ECO:0000313" key="4">
    <source>
        <dbReference type="Proteomes" id="UP000266841"/>
    </source>
</evidence>
<comment type="caution">
    <text evidence="3">The sequence shown here is derived from an EMBL/GenBank/DDBJ whole genome shotgun (WGS) entry which is preliminary data.</text>
</comment>
<dbReference type="EMBL" id="AGNL01021611">
    <property type="protein sequence ID" value="EJK60067.1"/>
    <property type="molecule type" value="Genomic_DNA"/>
</dbReference>
<feature type="region of interest" description="Disordered" evidence="1">
    <location>
        <begin position="444"/>
        <end position="467"/>
    </location>
</feature>
<feature type="region of interest" description="Disordered" evidence="1">
    <location>
        <begin position="1"/>
        <end position="67"/>
    </location>
</feature>
<feature type="region of interest" description="Disordered" evidence="1">
    <location>
        <begin position="553"/>
        <end position="577"/>
    </location>
</feature>
<evidence type="ECO:0000256" key="1">
    <source>
        <dbReference type="SAM" id="MobiDB-lite"/>
    </source>
</evidence>
<gene>
    <name evidence="3" type="ORF">THAOC_19650</name>
</gene>
<feature type="transmembrane region" description="Helical" evidence="2">
    <location>
        <begin position="580"/>
        <end position="601"/>
    </location>
</feature>
<feature type="transmembrane region" description="Helical" evidence="2">
    <location>
        <begin position="196"/>
        <end position="216"/>
    </location>
</feature>
<dbReference type="AlphaFoldDB" id="K0SNQ2"/>
<dbReference type="Proteomes" id="UP000266841">
    <property type="component" value="Unassembled WGS sequence"/>
</dbReference>
<keyword evidence="2" id="KW-0472">Membrane</keyword>
<dbReference type="eggNOG" id="ENOG502SUC6">
    <property type="taxonomic scope" value="Eukaryota"/>
</dbReference>
<feature type="compositionally biased region" description="Basic and acidic residues" evidence="1">
    <location>
        <begin position="34"/>
        <end position="49"/>
    </location>
</feature>
<proteinExistence type="predicted"/>
<evidence type="ECO:0000313" key="3">
    <source>
        <dbReference type="EMBL" id="EJK60067.1"/>
    </source>
</evidence>
<keyword evidence="2" id="KW-1133">Transmembrane helix</keyword>
<feature type="region of interest" description="Disordered" evidence="1">
    <location>
        <begin position="90"/>
        <end position="118"/>
    </location>
</feature>
<keyword evidence="2" id="KW-0812">Transmembrane</keyword>
<reference evidence="3 4" key="1">
    <citation type="journal article" date="2012" name="Genome Biol.">
        <title>Genome and low-iron response of an oceanic diatom adapted to chronic iron limitation.</title>
        <authorList>
            <person name="Lommer M."/>
            <person name="Specht M."/>
            <person name="Roy A.S."/>
            <person name="Kraemer L."/>
            <person name="Andreson R."/>
            <person name="Gutowska M.A."/>
            <person name="Wolf J."/>
            <person name="Bergner S.V."/>
            <person name="Schilhabel M.B."/>
            <person name="Klostermeier U.C."/>
            <person name="Beiko R.G."/>
            <person name="Rosenstiel P."/>
            <person name="Hippler M."/>
            <person name="Laroche J."/>
        </authorList>
    </citation>
    <scope>NUCLEOTIDE SEQUENCE [LARGE SCALE GENOMIC DNA]</scope>
    <source>
        <strain evidence="3 4">CCMP1005</strain>
    </source>
</reference>
<sequence length="629" mass="66464">MKDGSADDSVPNEDENNETWRTGLRQRRRNSNGHRADDANSHRGNRNREPGQGNSSNTPPNVLGPGFGSNAGACSGVGAGGVGLLSSTSGANLPTDAGPSTPLKPSDNNGGGKDLVAVTPGSMATQMTAQSTLFDDEPIDVRRRSALERGRSRRQSSHSLSRQYRLLRSQTLLLFSSASLGLLLFLFYALPLAAFVSLGLLVTSLGALVPVGQSALRSWYELQMQHPLGLTRYLPDSLRIYLTETSLHEFMSEGTFFLDYRYLLLYFMPLTDEQLNHYINQLPPRHRDSLLQPGLGRMLPGVMDNFMRLDIDSSSDAVQADTNDEHVPLMLENRGDASVSSGLTNVDETEDASVSLVDVIVGLGSTLATAASNNLTAPLSVIAEEHSPAPPGEAALAENSNNIAIDNTRAEQDDSGSSFDFSVDIDAQGLPDIEGETPAVSGVAETDVPLQNNRNRRDQAPADQTTQDEYDLEGRILTEAATTVASNIRSQASSAAADGAMEVVQAASGWVVNAGTITGLLAGGGGIVAAVISSQPVVLGALVRASTNAGSSSLSTRAQANVNGGADDSSGPSPNRASQWMQGLFATSAFGFASAGFAYFVRGRVRAAIAAKREKRQVEDEKKPSDIGT</sequence>
<keyword evidence="4" id="KW-1185">Reference proteome</keyword>
<dbReference type="OrthoDB" id="49445at2759"/>
<name>K0SNQ2_THAOC</name>
<accession>K0SNQ2</accession>